<dbReference type="Gene3D" id="3.40.50.360">
    <property type="match status" value="1"/>
</dbReference>
<name>A0A8J7R760_9HYPH</name>
<feature type="domain" description="NADPH-dependent FMN reductase-like" evidence="1">
    <location>
        <begin position="16"/>
        <end position="156"/>
    </location>
</feature>
<dbReference type="SUPFAM" id="SSF52218">
    <property type="entry name" value="Flavoproteins"/>
    <property type="match status" value="1"/>
</dbReference>
<comment type="caution">
    <text evidence="2">The sequence shown here is derived from an EMBL/GenBank/DDBJ whole genome shotgun (WGS) entry which is preliminary data.</text>
</comment>
<evidence type="ECO:0000313" key="3">
    <source>
        <dbReference type="Proteomes" id="UP000666240"/>
    </source>
</evidence>
<evidence type="ECO:0000259" key="1">
    <source>
        <dbReference type="Pfam" id="PF03358"/>
    </source>
</evidence>
<dbReference type="InterPro" id="IPR029039">
    <property type="entry name" value="Flavoprotein-like_sf"/>
</dbReference>
<organism evidence="2 3">
    <name type="scientific">Tianweitania sediminis</name>
    <dbReference type="NCBI Taxonomy" id="1502156"/>
    <lineage>
        <taxon>Bacteria</taxon>
        <taxon>Pseudomonadati</taxon>
        <taxon>Pseudomonadota</taxon>
        <taxon>Alphaproteobacteria</taxon>
        <taxon>Hyphomicrobiales</taxon>
        <taxon>Phyllobacteriaceae</taxon>
        <taxon>Tianweitania</taxon>
    </lineage>
</organism>
<dbReference type="PANTHER" id="PTHR30543:SF21">
    <property type="entry name" value="NAD(P)H-DEPENDENT FMN REDUCTASE LOT6"/>
    <property type="match status" value="1"/>
</dbReference>
<dbReference type="EMBL" id="JAGIYY010000003">
    <property type="protein sequence ID" value="MBP0439317.1"/>
    <property type="molecule type" value="Genomic_DNA"/>
</dbReference>
<dbReference type="GO" id="GO:0016491">
    <property type="term" value="F:oxidoreductase activity"/>
    <property type="evidence" value="ECO:0007669"/>
    <property type="project" value="InterPro"/>
</dbReference>
<accession>A0A8J7R760</accession>
<dbReference type="AlphaFoldDB" id="A0A8J7R760"/>
<sequence>MNPVLKECRHVSSQAKIAVVIGSVRSNRFADKPANWIADFARANGTMDVEILDLKNFPLPIFDEAVSPAYGASQNPVARQWQAKLEEMDGFIFTAAEYSHGPTAALKNALDWAYPQWAKKPAAFVGYGGVGGARAIEQLRLHAVELQMVPTRNAVHIMFGEYLAVVNDGKSLSDFPHLVKAAEDTVAQLAWWVKATKAARDADLTQSAKAA</sequence>
<dbReference type="PANTHER" id="PTHR30543">
    <property type="entry name" value="CHROMATE REDUCTASE"/>
    <property type="match status" value="1"/>
</dbReference>
<proteinExistence type="predicted"/>
<dbReference type="GO" id="GO:0005829">
    <property type="term" value="C:cytosol"/>
    <property type="evidence" value="ECO:0007669"/>
    <property type="project" value="TreeGrafter"/>
</dbReference>
<gene>
    <name evidence="2" type="ORF">J5Y06_11710</name>
</gene>
<keyword evidence="3" id="KW-1185">Reference proteome</keyword>
<dbReference type="RefSeq" id="WP_209335341.1">
    <property type="nucleotide sequence ID" value="NZ_JAGIYY010000003.1"/>
</dbReference>
<protein>
    <submittedName>
        <fullName evidence="2">NAD(P)H-dependent oxidoreductase</fullName>
    </submittedName>
</protein>
<dbReference type="InterPro" id="IPR005025">
    <property type="entry name" value="FMN_Rdtase-like_dom"/>
</dbReference>
<reference evidence="2" key="1">
    <citation type="submission" date="2021-03" db="EMBL/GenBank/DDBJ databases">
        <title>Genome sequencing and assembly of Tianweitania sediminis.</title>
        <authorList>
            <person name="Chhetri G."/>
        </authorList>
    </citation>
    <scope>NUCLEOTIDE SEQUENCE</scope>
    <source>
        <strain evidence="2">Z8</strain>
    </source>
</reference>
<evidence type="ECO:0000313" key="2">
    <source>
        <dbReference type="EMBL" id="MBP0439317.1"/>
    </source>
</evidence>
<dbReference type="Proteomes" id="UP000666240">
    <property type="component" value="Unassembled WGS sequence"/>
</dbReference>
<dbReference type="GO" id="GO:0010181">
    <property type="term" value="F:FMN binding"/>
    <property type="evidence" value="ECO:0007669"/>
    <property type="project" value="TreeGrafter"/>
</dbReference>
<dbReference type="InterPro" id="IPR050712">
    <property type="entry name" value="NAD(P)H-dep_reductase"/>
</dbReference>
<dbReference type="Pfam" id="PF03358">
    <property type="entry name" value="FMN_red"/>
    <property type="match status" value="1"/>
</dbReference>